<protein>
    <recommendedName>
        <fullName evidence="4">Transglutaminase-like domain-containing protein</fullName>
    </recommendedName>
</protein>
<evidence type="ECO:0000256" key="2">
    <source>
        <dbReference type="SAM" id="Phobius"/>
    </source>
</evidence>
<gene>
    <name evidence="3" type="ORF">S03H2_04502</name>
</gene>
<keyword evidence="2" id="KW-0472">Membrane</keyword>
<keyword evidence="1" id="KW-0175">Coiled coil</keyword>
<sequence>MNFKSENNLPNKKGLSKAVITLITSITAIVILVAGIGLLTTIEQLKSENVKLMNKNVELTEKLSETKIKLKKTSYNLAEAKISLTSAKYKLEEATFELGEDMLTLPELSRKFDCDDSALHMYLYFTSLGYDVSIVAGNLDLDNETFYQCDHVWVWVDDGIKRELSYDLGRLDNDEQHSFGYIISYRDLLKEALRDQ</sequence>
<keyword evidence="2" id="KW-0812">Transmembrane</keyword>
<comment type="caution">
    <text evidence="3">The sequence shown here is derived from an EMBL/GenBank/DDBJ whole genome shotgun (WGS) entry which is preliminary data.</text>
</comment>
<organism evidence="3">
    <name type="scientific">marine sediment metagenome</name>
    <dbReference type="NCBI Taxonomy" id="412755"/>
    <lineage>
        <taxon>unclassified sequences</taxon>
        <taxon>metagenomes</taxon>
        <taxon>ecological metagenomes</taxon>
    </lineage>
</organism>
<proteinExistence type="predicted"/>
<evidence type="ECO:0000313" key="3">
    <source>
        <dbReference type="EMBL" id="GAH20795.1"/>
    </source>
</evidence>
<name>X1EK95_9ZZZZ</name>
<feature type="transmembrane region" description="Helical" evidence="2">
    <location>
        <begin position="20"/>
        <end position="42"/>
    </location>
</feature>
<evidence type="ECO:0000256" key="1">
    <source>
        <dbReference type="SAM" id="Coils"/>
    </source>
</evidence>
<keyword evidence="2" id="KW-1133">Transmembrane helix</keyword>
<dbReference type="AlphaFoldDB" id="X1EK95"/>
<reference evidence="3" key="1">
    <citation type="journal article" date="2014" name="Front. Microbiol.">
        <title>High frequency of phylogenetically diverse reductive dehalogenase-homologous genes in deep subseafloor sedimentary metagenomes.</title>
        <authorList>
            <person name="Kawai M."/>
            <person name="Futagami T."/>
            <person name="Toyoda A."/>
            <person name="Takaki Y."/>
            <person name="Nishi S."/>
            <person name="Hori S."/>
            <person name="Arai W."/>
            <person name="Tsubouchi T."/>
            <person name="Morono Y."/>
            <person name="Uchiyama I."/>
            <person name="Ito T."/>
            <person name="Fujiyama A."/>
            <person name="Inagaki F."/>
            <person name="Takami H."/>
        </authorList>
    </citation>
    <scope>NUCLEOTIDE SEQUENCE</scope>
    <source>
        <strain evidence="3">Expedition CK06-06</strain>
    </source>
</reference>
<evidence type="ECO:0008006" key="4">
    <source>
        <dbReference type="Google" id="ProtNLM"/>
    </source>
</evidence>
<feature type="coiled-coil region" evidence="1">
    <location>
        <begin position="42"/>
        <end position="69"/>
    </location>
</feature>
<accession>X1EK95</accession>
<dbReference type="EMBL" id="BARU01001790">
    <property type="protein sequence ID" value="GAH20795.1"/>
    <property type="molecule type" value="Genomic_DNA"/>
</dbReference>